<sequence>MKEKILQYAADKFLSHGFKSVTMDDIASEMGVSKKTLYQHFSNKTALVKETVTFVMSNINCNIDLLRQEGINPISELFKVISLVQHTLKDEKSSPQFQLMKYYPKIYNAVRQEQFFIIEQCIGDNIRRGIQQGIYREDVDISLATRFYFNGMMELKNSDIFSPQQYHMPVLMTSFLEYHVRAIATSKGVKILEDILKERES</sequence>
<gene>
    <name evidence="6" type="ORF">W5A_00130</name>
</gene>
<accession>I0WJ17</accession>
<dbReference type="EMBL" id="AJJU01000002">
    <property type="protein sequence ID" value="EID76383.1"/>
    <property type="molecule type" value="Genomic_DNA"/>
</dbReference>
<evidence type="ECO:0000256" key="2">
    <source>
        <dbReference type="ARBA" id="ARBA00023125"/>
    </source>
</evidence>
<evidence type="ECO:0000313" key="6">
    <source>
        <dbReference type="EMBL" id="EID76383.1"/>
    </source>
</evidence>
<dbReference type="InterPro" id="IPR050109">
    <property type="entry name" value="HTH-type_TetR-like_transc_reg"/>
</dbReference>
<dbReference type="PROSITE" id="PS50977">
    <property type="entry name" value="HTH_TETR_2"/>
    <property type="match status" value="1"/>
</dbReference>
<evidence type="ECO:0000256" key="4">
    <source>
        <dbReference type="PROSITE-ProRule" id="PRU00335"/>
    </source>
</evidence>
<dbReference type="STRING" id="946077.W5A_00130"/>
<dbReference type="eggNOG" id="COG1309">
    <property type="taxonomic scope" value="Bacteria"/>
</dbReference>
<dbReference type="InterPro" id="IPR036271">
    <property type="entry name" value="Tet_transcr_reg_TetR-rel_C_sf"/>
</dbReference>
<keyword evidence="2 4" id="KW-0238">DNA-binding</keyword>
<dbReference type="Gene3D" id="1.10.357.10">
    <property type="entry name" value="Tetracycline Repressor, domain 2"/>
    <property type="match status" value="1"/>
</dbReference>
<dbReference type="GO" id="GO:0000976">
    <property type="term" value="F:transcription cis-regulatory region binding"/>
    <property type="evidence" value="ECO:0007669"/>
    <property type="project" value="TreeGrafter"/>
</dbReference>
<dbReference type="GO" id="GO:0003700">
    <property type="term" value="F:DNA-binding transcription factor activity"/>
    <property type="evidence" value="ECO:0007669"/>
    <property type="project" value="TreeGrafter"/>
</dbReference>
<dbReference type="PANTHER" id="PTHR30055:SF234">
    <property type="entry name" value="HTH-TYPE TRANSCRIPTIONAL REGULATOR BETI"/>
    <property type="match status" value="1"/>
</dbReference>
<keyword evidence="3" id="KW-0804">Transcription</keyword>
<dbReference type="OrthoDB" id="881297at2"/>
<reference evidence="6 7" key="1">
    <citation type="journal article" date="2012" name="J. Bacteriol.">
        <title>Genome Sequence of the Halotolerant Bacterium Imtechella halotolerans K1T.</title>
        <authorList>
            <person name="Kumar S."/>
            <person name="Vikram S."/>
            <person name="Subramanian S."/>
            <person name="Raghava G.P."/>
            <person name="Pinnaka A.K."/>
        </authorList>
    </citation>
    <scope>NUCLEOTIDE SEQUENCE [LARGE SCALE GENOMIC DNA]</scope>
    <source>
        <strain evidence="6 7">K1</strain>
    </source>
</reference>
<dbReference type="PANTHER" id="PTHR30055">
    <property type="entry name" value="HTH-TYPE TRANSCRIPTIONAL REGULATOR RUTR"/>
    <property type="match status" value="1"/>
</dbReference>
<dbReference type="PRINTS" id="PR00455">
    <property type="entry name" value="HTHTETR"/>
</dbReference>
<dbReference type="InterPro" id="IPR009057">
    <property type="entry name" value="Homeodomain-like_sf"/>
</dbReference>
<evidence type="ECO:0000259" key="5">
    <source>
        <dbReference type="PROSITE" id="PS50977"/>
    </source>
</evidence>
<evidence type="ECO:0000313" key="7">
    <source>
        <dbReference type="Proteomes" id="UP000005938"/>
    </source>
</evidence>
<feature type="DNA-binding region" description="H-T-H motif" evidence="4">
    <location>
        <begin position="22"/>
        <end position="41"/>
    </location>
</feature>
<feature type="domain" description="HTH tetR-type" evidence="5">
    <location>
        <begin position="1"/>
        <end position="59"/>
    </location>
</feature>
<dbReference type="Proteomes" id="UP000005938">
    <property type="component" value="Unassembled WGS sequence"/>
</dbReference>
<comment type="caution">
    <text evidence="6">The sequence shown here is derived from an EMBL/GenBank/DDBJ whole genome shotgun (WGS) entry which is preliminary data.</text>
</comment>
<dbReference type="InterPro" id="IPR001647">
    <property type="entry name" value="HTH_TetR"/>
</dbReference>
<dbReference type="SUPFAM" id="SSF46689">
    <property type="entry name" value="Homeodomain-like"/>
    <property type="match status" value="1"/>
</dbReference>
<proteinExistence type="predicted"/>
<dbReference type="AlphaFoldDB" id="I0WJ17"/>
<dbReference type="SUPFAM" id="SSF48498">
    <property type="entry name" value="Tetracyclin repressor-like, C-terminal domain"/>
    <property type="match status" value="1"/>
</dbReference>
<organism evidence="6 7">
    <name type="scientific">Imtechella halotolerans K1</name>
    <dbReference type="NCBI Taxonomy" id="946077"/>
    <lineage>
        <taxon>Bacteria</taxon>
        <taxon>Pseudomonadati</taxon>
        <taxon>Bacteroidota</taxon>
        <taxon>Flavobacteriia</taxon>
        <taxon>Flavobacteriales</taxon>
        <taxon>Flavobacteriaceae</taxon>
        <taxon>Imtechella</taxon>
    </lineage>
</organism>
<protein>
    <submittedName>
        <fullName evidence="6">TetR family transcriptional regulator</fullName>
    </submittedName>
</protein>
<keyword evidence="1" id="KW-0805">Transcription regulation</keyword>
<name>I0WJ17_9FLAO</name>
<dbReference type="RefSeq" id="WP_008236131.1">
    <property type="nucleotide sequence ID" value="NZ_AJJU01000002.1"/>
</dbReference>
<evidence type="ECO:0000256" key="3">
    <source>
        <dbReference type="ARBA" id="ARBA00023163"/>
    </source>
</evidence>
<keyword evidence="7" id="KW-1185">Reference proteome</keyword>
<dbReference type="Pfam" id="PF00440">
    <property type="entry name" value="TetR_N"/>
    <property type="match status" value="1"/>
</dbReference>
<dbReference type="Gene3D" id="1.10.10.60">
    <property type="entry name" value="Homeodomain-like"/>
    <property type="match status" value="1"/>
</dbReference>
<evidence type="ECO:0000256" key="1">
    <source>
        <dbReference type="ARBA" id="ARBA00023015"/>
    </source>
</evidence>